<protein>
    <submittedName>
        <fullName evidence="1">Uncharacterized protein</fullName>
    </submittedName>
</protein>
<gene>
    <name evidence="1" type="ORF">EVAR_63013_1</name>
</gene>
<organism evidence="1 2">
    <name type="scientific">Eumeta variegata</name>
    <name type="common">Bagworm moth</name>
    <name type="synonym">Eumeta japonica</name>
    <dbReference type="NCBI Taxonomy" id="151549"/>
    <lineage>
        <taxon>Eukaryota</taxon>
        <taxon>Metazoa</taxon>
        <taxon>Ecdysozoa</taxon>
        <taxon>Arthropoda</taxon>
        <taxon>Hexapoda</taxon>
        <taxon>Insecta</taxon>
        <taxon>Pterygota</taxon>
        <taxon>Neoptera</taxon>
        <taxon>Endopterygota</taxon>
        <taxon>Lepidoptera</taxon>
        <taxon>Glossata</taxon>
        <taxon>Ditrysia</taxon>
        <taxon>Tineoidea</taxon>
        <taxon>Psychidae</taxon>
        <taxon>Oiketicinae</taxon>
        <taxon>Eumeta</taxon>
    </lineage>
</organism>
<reference evidence="1 2" key="1">
    <citation type="journal article" date="2019" name="Commun. Biol.">
        <title>The bagworm genome reveals a unique fibroin gene that provides high tensile strength.</title>
        <authorList>
            <person name="Kono N."/>
            <person name="Nakamura H."/>
            <person name="Ohtoshi R."/>
            <person name="Tomita M."/>
            <person name="Numata K."/>
            <person name="Arakawa K."/>
        </authorList>
    </citation>
    <scope>NUCLEOTIDE SEQUENCE [LARGE SCALE GENOMIC DNA]</scope>
</reference>
<dbReference type="Proteomes" id="UP000299102">
    <property type="component" value="Unassembled WGS sequence"/>
</dbReference>
<name>A0A4C1YRB8_EUMVA</name>
<comment type="caution">
    <text evidence="1">The sequence shown here is derived from an EMBL/GenBank/DDBJ whole genome shotgun (WGS) entry which is preliminary data.</text>
</comment>
<proteinExistence type="predicted"/>
<sequence>MHLLGAGVVVYVVEGETKFGATKALQEIFNKYPKKKEIARLSRSPAPAAGRRATPFAFNSVPVPPDFMK</sequence>
<accession>A0A4C1YRB8</accession>
<dbReference type="AlphaFoldDB" id="A0A4C1YRB8"/>
<evidence type="ECO:0000313" key="1">
    <source>
        <dbReference type="EMBL" id="GBP79011.1"/>
    </source>
</evidence>
<keyword evidence="2" id="KW-1185">Reference proteome</keyword>
<dbReference type="EMBL" id="BGZK01001396">
    <property type="protein sequence ID" value="GBP79011.1"/>
    <property type="molecule type" value="Genomic_DNA"/>
</dbReference>
<evidence type="ECO:0000313" key="2">
    <source>
        <dbReference type="Proteomes" id="UP000299102"/>
    </source>
</evidence>